<dbReference type="EMBL" id="KN817627">
    <property type="protein sequence ID" value="KJA16148.1"/>
    <property type="molecule type" value="Genomic_DNA"/>
</dbReference>
<evidence type="ECO:0000313" key="3">
    <source>
        <dbReference type="Proteomes" id="UP000054270"/>
    </source>
</evidence>
<reference evidence="3" key="1">
    <citation type="submission" date="2014-04" db="EMBL/GenBank/DDBJ databases">
        <title>Evolutionary Origins and Diversification of the Mycorrhizal Mutualists.</title>
        <authorList>
            <consortium name="DOE Joint Genome Institute"/>
            <consortium name="Mycorrhizal Genomics Consortium"/>
            <person name="Kohler A."/>
            <person name="Kuo A."/>
            <person name="Nagy L.G."/>
            <person name="Floudas D."/>
            <person name="Copeland A."/>
            <person name="Barry K.W."/>
            <person name="Cichocki N."/>
            <person name="Veneault-Fourrey C."/>
            <person name="LaButti K."/>
            <person name="Lindquist E.A."/>
            <person name="Lipzen A."/>
            <person name="Lundell T."/>
            <person name="Morin E."/>
            <person name="Murat C."/>
            <person name="Riley R."/>
            <person name="Ohm R."/>
            <person name="Sun H."/>
            <person name="Tunlid A."/>
            <person name="Henrissat B."/>
            <person name="Grigoriev I.V."/>
            <person name="Hibbett D.S."/>
            <person name="Martin F."/>
        </authorList>
    </citation>
    <scope>NUCLEOTIDE SEQUENCE [LARGE SCALE GENOMIC DNA]</scope>
    <source>
        <strain evidence="3">FD-334 SS-4</strain>
    </source>
</reference>
<evidence type="ECO:0000256" key="1">
    <source>
        <dbReference type="SAM" id="MobiDB-lite"/>
    </source>
</evidence>
<proteinExistence type="predicted"/>
<dbReference type="Proteomes" id="UP000054270">
    <property type="component" value="Unassembled WGS sequence"/>
</dbReference>
<feature type="region of interest" description="Disordered" evidence="1">
    <location>
        <begin position="136"/>
        <end position="158"/>
    </location>
</feature>
<protein>
    <submittedName>
        <fullName evidence="2">Uncharacterized protein</fullName>
    </submittedName>
</protein>
<gene>
    <name evidence="2" type="ORF">HYPSUDRAFT_207298</name>
</gene>
<dbReference type="AlphaFoldDB" id="A0A0D2LZ32"/>
<organism evidence="2 3">
    <name type="scientific">Hypholoma sublateritium (strain FD-334 SS-4)</name>
    <dbReference type="NCBI Taxonomy" id="945553"/>
    <lineage>
        <taxon>Eukaryota</taxon>
        <taxon>Fungi</taxon>
        <taxon>Dikarya</taxon>
        <taxon>Basidiomycota</taxon>
        <taxon>Agaricomycotina</taxon>
        <taxon>Agaricomycetes</taxon>
        <taxon>Agaricomycetidae</taxon>
        <taxon>Agaricales</taxon>
        <taxon>Agaricineae</taxon>
        <taxon>Strophariaceae</taxon>
        <taxon>Hypholoma</taxon>
    </lineage>
</organism>
<sequence length="158" mass="17622">MTGSSLESGAREKLVWSQRDAARRGGDDVLLLVDERTRPLHLSTRNHSPTRHFRRVLHPRSLSSPASLRNLPTGVSLGKLCAAHPSTSACPPLHLCVPTLHLCVAHLTPHHLRIHAHSGEHPRDPRAERRHAPLWAHWRTSTPPRQPHCTRSTSASSR</sequence>
<name>A0A0D2LZ32_HYPSF</name>
<keyword evidence="3" id="KW-1185">Reference proteome</keyword>
<feature type="compositionally biased region" description="Polar residues" evidence="1">
    <location>
        <begin position="139"/>
        <end position="158"/>
    </location>
</feature>
<accession>A0A0D2LZ32</accession>
<evidence type="ECO:0000313" key="2">
    <source>
        <dbReference type="EMBL" id="KJA16148.1"/>
    </source>
</evidence>